<reference evidence="6 7" key="1">
    <citation type="submission" date="2023-12" db="EMBL/GenBank/DDBJ databases">
        <title>Description of Novel Strain Fulvimarina sp. 2208YS6-2-32 isolated from Uroteuthis (Photololigo) edulis.</title>
        <authorList>
            <person name="Park J.-S."/>
        </authorList>
    </citation>
    <scope>NUCLEOTIDE SEQUENCE [LARGE SCALE GENOMIC DNA]</scope>
    <source>
        <strain evidence="6 7">2208YS6-2-32</strain>
    </source>
</reference>
<dbReference type="Pfam" id="PF00583">
    <property type="entry name" value="Acetyltransf_1"/>
    <property type="match status" value="1"/>
</dbReference>
<dbReference type="PANTHER" id="PTHR43334:SF1">
    <property type="entry name" value="3-HYDROXYPROPIONATE--COA LIGASE [ADP-FORMING]"/>
    <property type="match status" value="1"/>
</dbReference>
<dbReference type="Pfam" id="PF13549">
    <property type="entry name" value="ATP-grasp_5"/>
    <property type="match status" value="1"/>
</dbReference>
<protein>
    <submittedName>
        <fullName evidence="6">Bifunctional acetate--CoA ligase family protein/GNAT family N-acetyltransferase</fullName>
    </submittedName>
</protein>
<dbReference type="Gene3D" id="3.40.50.720">
    <property type="entry name" value="NAD(P)-binding Rossmann-like Domain"/>
    <property type="match status" value="1"/>
</dbReference>
<keyword evidence="2 6" id="KW-0436">Ligase</keyword>
<dbReference type="GO" id="GO:0016874">
    <property type="term" value="F:ligase activity"/>
    <property type="evidence" value="ECO:0007669"/>
    <property type="project" value="UniProtKB-KW"/>
</dbReference>
<evidence type="ECO:0000256" key="3">
    <source>
        <dbReference type="ARBA" id="ARBA00022741"/>
    </source>
</evidence>
<dbReference type="InterPro" id="IPR003781">
    <property type="entry name" value="CoA-bd"/>
</dbReference>
<dbReference type="Gene3D" id="3.30.1490.20">
    <property type="entry name" value="ATP-grasp fold, A domain"/>
    <property type="match status" value="1"/>
</dbReference>
<dbReference type="InterPro" id="IPR000182">
    <property type="entry name" value="GNAT_dom"/>
</dbReference>
<dbReference type="InterPro" id="IPR032875">
    <property type="entry name" value="Succ_CoA_lig_flav_dom"/>
</dbReference>
<comment type="caution">
    <text evidence="6">The sequence shown here is derived from an EMBL/GenBank/DDBJ whole genome shotgun (WGS) entry which is preliminary data.</text>
</comment>
<keyword evidence="4" id="KW-0067">ATP-binding</keyword>
<feature type="domain" description="N-acetyltransferase" evidence="5">
    <location>
        <begin position="734"/>
        <end position="894"/>
    </location>
</feature>
<dbReference type="Proteomes" id="UP001294412">
    <property type="component" value="Unassembled WGS sequence"/>
</dbReference>
<evidence type="ECO:0000256" key="1">
    <source>
        <dbReference type="ARBA" id="ARBA00022532"/>
    </source>
</evidence>
<dbReference type="Pfam" id="PF13380">
    <property type="entry name" value="CoA_binding_2"/>
    <property type="match status" value="1"/>
</dbReference>
<accession>A0ABU5I5T8</accession>
<sequence>MTTRNFDKLFRPKSIALIGASAKPGTVGAVLCENLLSGGFKGEVWLVNPNRAAIMGRETFASVAGLPGVPDLAIVAVKASRVPETIGALCERGCRAAVVVSSGFGAFDDTSAVFQDVLEIARPCLMRILGPNSLGFIAPHLGINASFAATAPKAGDIALVSQSGTIINTMLDWAQERSVGFSQVVSLGDMADVDFGDMLDFLSGDRRTRAIFLYAENITQAKKFMSAARIASRTRPVIVIKSGRTAAGSRAALSHTGALAGSDIVYGAAFDRAGLLRVNKIEEVFETAETLAAGVRIKGDGLTIVTNGGAAGVLATDALEAYGGHLTALDDTVLDALDRLLPPQWSRSNPIDLLGDADGSRYAAALEALAGQNGQGAILVIHSPNAVTSGPEIAGSVSAFKNAHKTVPVLANWLGARNARSARGAFEENGIAAFESPSKAVRAFTHLVRYQANQRDLMETPEAGIYISGFAIRAARDLIDTVLAEGRAVMSEPESKQLLRLFDIPVIETRFARDAEEAARHAAAFGGAVALKIVSPDIAHKSDLGGVRLGLRGPDEVAEAARRMAADIAALSRDLSLTGFTVQPMADLTDAQELIAGIATDETFGPVILFGRGGRAVEVIGDRAVGLPPLNSALARRIIDRTQVSKVLAGYGSVPAAPSGIITDILVRLSEMVVHLPQIVELDINPLLVRSDSVLALDGHVAVRPMTGGADRLSIRPYPHALERASELKDGERYVLRPIRPDDETALAEMVSLTDPDDLRLRFMGPMKQFPHEMAARFTQIDYDREMALVATRSGAAYGRAEVFGVVRLIADPENEKAEYAVLVRSDMKGKGLGYALMNAILDYAKQRGLKQVYGEILRENTNMIRMARNLGFETGKFELGSDVAHVVFDVDKAAGRRNDDE</sequence>
<dbReference type="InterPro" id="IPR051538">
    <property type="entry name" value="Acyl-CoA_Synth/Transferase"/>
</dbReference>
<dbReference type="PROSITE" id="PS51186">
    <property type="entry name" value="GNAT"/>
    <property type="match status" value="1"/>
</dbReference>
<keyword evidence="1" id="KW-0816">Tricarboxylic acid cycle</keyword>
<dbReference type="Gene3D" id="3.40.50.261">
    <property type="entry name" value="Succinyl-CoA synthetase domains"/>
    <property type="match status" value="2"/>
</dbReference>
<dbReference type="Pfam" id="PF13607">
    <property type="entry name" value="Succ_CoA_lig"/>
    <property type="match status" value="1"/>
</dbReference>
<organism evidence="6 7">
    <name type="scientific">Fulvimarina uroteuthidis</name>
    <dbReference type="NCBI Taxonomy" id="3098149"/>
    <lineage>
        <taxon>Bacteria</taxon>
        <taxon>Pseudomonadati</taxon>
        <taxon>Pseudomonadota</taxon>
        <taxon>Alphaproteobacteria</taxon>
        <taxon>Hyphomicrobiales</taxon>
        <taxon>Aurantimonadaceae</taxon>
        <taxon>Fulvimarina</taxon>
    </lineage>
</organism>
<dbReference type="Gene3D" id="3.30.470.20">
    <property type="entry name" value="ATP-grasp fold, B domain"/>
    <property type="match status" value="1"/>
</dbReference>
<dbReference type="PANTHER" id="PTHR43334">
    <property type="entry name" value="ACETATE--COA LIGASE [ADP-FORMING]"/>
    <property type="match status" value="1"/>
</dbReference>
<dbReference type="SMART" id="SM00881">
    <property type="entry name" value="CoA_binding"/>
    <property type="match status" value="1"/>
</dbReference>
<keyword evidence="7" id="KW-1185">Reference proteome</keyword>
<evidence type="ECO:0000313" key="7">
    <source>
        <dbReference type="Proteomes" id="UP001294412"/>
    </source>
</evidence>
<dbReference type="CDD" id="cd04301">
    <property type="entry name" value="NAT_SF"/>
    <property type="match status" value="1"/>
</dbReference>
<dbReference type="SUPFAM" id="SSF55729">
    <property type="entry name" value="Acyl-CoA N-acyltransferases (Nat)"/>
    <property type="match status" value="1"/>
</dbReference>
<evidence type="ECO:0000256" key="2">
    <source>
        <dbReference type="ARBA" id="ARBA00022598"/>
    </source>
</evidence>
<name>A0ABU5I5T8_9HYPH</name>
<dbReference type="InterPro" id="IPR016102">
    <property type="entry name" value="Succinyl-CoA_synth-like"/>
</dbReference>
<keyword evidence="3" id="KW-0547">Nucleotide-binding</keyword>
<evidence type="ECO:0000256" key="4">
    <source>
        <dbReference type="ARBA" id="ARBA00022840"/>
    </source>
</evidence>
<dbReference type="InterPro" id="IPR013815">
    <property type="entry name" value="ATP_grasp_subdomain_1"/>
</dbReference>
<dbReference type="EMBL" id="JAXLPB010000006">
    <property type="protein sequence ID" value="MDY8110744.1"/>
    <property type="molecule type" value="Genomic_DNA"/>
</dbReference>
<gene>
    <name evidence="6" type="ORF">U0C82_16500</name>
</gene>
<evidence type="ECO:0000313" key="6">
    <source>
        <dbReference type="EMBL" id="MDY8110744.1"/>
    </source>
</evidence>
<evidence type="ECO:0000259" key="5">
    <source>
        <dbReference type="PROSITE" id="PS51186"/>
    </source>
</evidence>
<dbReference type="SUPFAM" id="SSF52210">
    <property type="entry name" value="Succinyl-CoA synthetase domains"/>
    <property type="match status" value="2"/>
</dbReference>
<dbReference type="SUPFAM" id="SSF51735">
    <property type="entry name" value="NAD(P)-binding Rossmann-fold domains"/>
    <property type="match status" value="1"/>
</dbReference>
<dbReference type="SUPFAM" id="SSF56059">
    <property type="entry name" value="Glutathione synthetase ATP-binding domain-like"/>
    <property type="match status" value="1"/>
</dbReference>
<dbReference type="Gene3D" id="3.40.630.30">
    <property type="match status" value="1"/>
</dbReference>
<dbReference type="InterPro" id="IPR016181">
    <property type="entry name" value="Acyl_CoA_acyltransferase"/>
</dbReference>
<dbReference type="RefSeq" id="WP_322188594.1">
    <property type="nucleotide sequence ID" value="NZ_JAXLPB010000006.1"/>
</dbReference>
<dbReference type="InterPro" id="IPR036291">
    <property type="entry name" value="NAD(P)-bd_dom_sf"/>
</dbReference>
<proteinExistence type="predicted"/>